<accession>A0ABU0R8S5</accession>
<evidence type="ECO:0000313" key="3">
    <source>
        <dbReference type="Proteomes" id="UP001239083"/>
    </source>
</evidence>
<dbReference type="Proteomes" id="UP001239083">
    <property type="component" value="Unassembled WGS sequence"/>
</dbReference>
<evidence type="ECO:0000313" key="2">
    <source>
        <dbReference type="EMBL" id="MDQ0893454.1"/>
    </source>
</evidence>
<proteinExistence type="predicted"/>
<evidence type="ECO:0000256" key="1">
    <source>
        <dbReference type="SAM" id="Phobius"/>
    </source>
</evidence>
<reference evidence="2 3" key="1">
    <citation type="submission" date="2023-07" db="EMBL/GenBank/DDBJ databases">
        <title>Comparative genomics of wheat-associated soil bacteria to identify genetic determinants of phenazine resistance.</title>
        <authorList>
            <person name="Mouncey N."/>
        </authorList>
    </citation>
    <scope>NUCLEOTIDE SEQUENCE [LARGE SCALE GENOMIC DNA]</scope>
    <source>
        <strain evidence="2 3">V3I3</strain>
    </source>
</reference>
<keyword evidence="1" id="KW-0812">Transmembrane</keyword>
<dbReference type="RefSeq" id="WP_307039890.1">
    <property type="nucleotide sequence ID" value="NZ_JAUSYY010000001.1"/>
</dbReference>
<feature type="transmembrane region" description="Helical" evidence="1">
    <location>
        <begin position="38"/>
        <end position="63"/>
    </location>
</feature>
<feature type="transmembrane region" description="Helical" evidence="1">
    <location>
        <begin position="214"/>
        <end position="233"/>
    </location>
</feature>
<keyword evidence="3" id="KW-1185">Reference proteome</keyword>
<keyword evidence="1" id="KW-1133">Transmembrane helix</keyword>
<feature type="transmembrane region" description="Helical" evidence="1">
    <location>
        <begin position="239"/>
        <end position="258"/>
    </location>
</feature>
<keyword evidence="1" id="KW-0472">Membrane</keyword>
<sequence length="423" mass="42525">MGPTFVAALQQASADLVEAGVGTVALAASAGGVGLGAALLPVIALAGALTAAIAVGWLIVVWLQKPGVEGTFGVTEPRAAGLLAVGFVSGSAAARWLPATVMQLACDGVIAIHDRRDLEDSSTVRPRDVRLVFVAANPLVIDAGSEGSATELAIVGAVLSPGLVGETARPVHGSTVDVDRVVMSNPRLAAVTSVAFTDAAGAYRERRPAGRLRAASIGGGLALALGFISLGFGDRTSDSIAWSAIVIGAVSLGLRVLLPRWIPLNGAGIRLRERANEFREDVASARVASLAAGEQLLPWAVLFDEASTIRRVAEVAARSGAAPAWYRSPAGFSADRLVSCIAVLSSELSQPIRVGGRAVWLKDDSRFGVPLIADNQGWGGGYLGYGGGYGGAYGDGGVGGFEGDGSFGGGGFDGGGGGDGGGG</sequence>
<gene>
    <name evidence="2" type="ORF">QFZ26_001009</name>
</gene>
<dbReference type="EMBL" id="JAUSYY010000001">
    <property type="protein sequence ID" value="MDQ0893454.1"/>
    <property type="molecule type" value="Genomic_DNA"/>
</dbReference>
<name>A0ABU0R8S5_9MICO</name>
<protein>
    <submittedName>
        <fullName evidence="2">Membrane protein YgcG</fullName>
    </submittedName>
</protein>
<comment type="caution">
    <text evidence="2">The sequence shown here is derived from an EMBL/GenBank/DDBJ whole genome shotgun (WGS) entry which is preliminary data.</text>
</comment>
<organism evidence="2 3">
    <name type="scientific">Agromyces ramosus</name>
    <dbReference type="NCBI Taxonomy" id="33879"/>
    <lineage>
        <taxon>Bacteria</taxon>
        <taxon>Bacillati</taxon>
        <taxon>Actinomycetota</taxon>
        <taxon>Actinomycetes</taxon>
        <taxon>Micrococcales</taxon>
        <taxon>Microbacteriaceae</taxon>
        <taxon>Agromyces</taxon>
    </lineage>
</organism>